<dbReference type="SUPFAM" id="SSF49562">
    <property type="entry name" value="C2 domain (Calcium/lipid-binding domain, CaLB)"/>
    <property type="match status" value="1"/>
</dbReference>
<evidence type="ECO:0000259" key="12">
    <source>
        <dbReference type="PROSITE" id="PS50035"/>
    </source>
</evidence>
<comment type="cofactor">
    <cofactor evidence="2 10">
        <name>Ca(2+)</name>
        <dbReference type="ChEBI" id="CHEBI:29108"/>
    </cofactor>
</comment>
<name>A0A7N0TBX5_KALFE</name>
<dbReference type="SUPFAM" id="SSF56024">
    <property type="entry name" value="Phospholipase D/nuclease"/>
    <property type="match status" value="2"/>
</dbReference>
<dbReference type="InterPro" id="IPR011402">
    <property type="entry name" value="PLipase_D_pln"/>
</dbReference>
<evidence type="ECO:0000256" key="6">
    <source>
        <dbReference type="ARBA" id="ARBA00022801"/>
    </source>
</evidence>
<evidence type="ECO:0000313" key="14">
    <source>
        <dbReference type="Proteomes" id="UP000594263"/>
    </source>
</evidence>
<dbReference type="EnsemblPlants" id="Kaladp0032s0261.1.v1.1">
    <property type="protein sequence ID" value="Kaladp0032s0261.1.v1.1"/>
    <property type="gene ID" value="Kaladp0032s0261.v1.1"/>
</dbReference>
<dbReference type="InterPro" id="IPR024632">
    <property type="entry name" value="PLipase_D_C"/>
</dbReference>
<evidence type="ECO:0000256" key="10">
    <source>
        <dbReference type="PIRNR" id="PIRNR036470"/>
    </source>
</evidence>
<evidence type="ECO:0000313" key="13">
    <source>
        <dbReference type="EnsemblPlants" id="Kaladp0032s0261.1.v1.1"/>
    </source>
</evidence>
<feature type="domain" description="C2" evidence="11">
    <location>
        <begin position="1"/>
        <end position="132"/>
    </location>
</feature>
<proteinExistence type="inferred from homology"/>
<dbReference type="GO" id="GO:0009737">
    <property type="term" value="P:response to abscisic acid"/>
    <property type="evidence" value="ECO:0007669"/>
    <property type="project" value="EnsemblPlants"/>
</dbReference>
<dbReference type="GO" id="GO:0004630">
    <property type="term" value="F:phospholipase D activity"/>
    <property type="evidence" value="ECO:0007669"/>
    <property type="project" value="UniProtKB-EC"/>
</dbReference>
<dbReference type="PANTHER" id="PTHR18896">
    <property type="entry name" value="PHOSPHOLIPASE D"/>
    <property type="match status" value="1"/>
</dbReference>
<dbReference type="Gene3D" id="3.30.870.10">
    <property type="entry name" value="Endonuclease Chain A"/>
    <property type="match status" value="2"/>
</dbReference>
<keyword evidence="14" id="KW-1185">Reference proteome</keyword>
<sequence>MARHLLHGSILATIYGVDKLHYGCGFGPLSKNMGKRLIVGVKKMVLCRPEIVGTRLYATIDLDKVRLGRTRMIKHERSRPQWDEPFYIYCAHLASHVVFTVKDDNPIGATLIGRAYLPVKEIIHGNEVDRWLEILDEDRRPIQGRSRIHVRLQFFEATADKNWSKGIASPQFEGVPHTYFNQRQGCRVTLYQDAHVADDFTPRIHLSDGRYYEPHRCWEDIFDAISKARYLIYITGWSVYTKITLVRDPRRPKPGGNLTLGELLVKKANEGVRVLMLVWDDRTSDDVFKKDGLMGTHDQETEEYLRNTNVRCFLCPRNPDGGRSQVQGFEVSTLFTHHQKSIVVDKEAPGGGFQNRRIASFVGGIDLCDGRYDTQDHPLFRTLGTVHHDDFHQPNFTGSSVAKGGPREPWHDIHCQLEGPVAWDVLYNFEQRWRKQVRNSDLLTRELNDFVPPATPVVMPSDPETWNIQIFRSIDGGAVTGLFDAMAGPGSHAAASRTHSSSTPVSPQVAFALGLASGKDSTIDHGIQDAYINAIRRAKNFIYVENQYFLGSSYDWKSKDINTADVGALHLIPKELSLKIVSKIEAGERFTVYVVIPMWPEGIPESASVQAILDWQRRTMEMMYTDINDALNRKNIYGANLREYLSFFCLGNREAKKPGEYTPPEQPPVNSDYSRAQQSRRFMIYVHAKMMIVDDEYIVIGSANINQRSMDGGRDTEIAMGGFQPYHLSTATHSPRGQIHGFRMSLWYEHLGMFLQDFRHPESLECIRIVNELAEENWAEYARSDDRDLDLPGHLLRYPVQITPTNVGSEVIAKISPLPGLQFFPDTTAPVLGKASELLPPILTT</sequence>
<dbReference type="FunFam" id="3.30.870.10:FF:000025">
    <property type="entry name" value="Phospholipase D delta"/>
    <property type="match status" value="1"/>
</dbReference>
<accession>A0A7N0TBX5</accession>
<dbReference type="Pfam" id="PF00614">
    <property type="entry name" value="PLDc"/>
    <property type="match status" value="2"/>
</dbReference>
<dbReference type="EC" id="3.1.4.4" evidence="10"/>
<keyword evidence="5" id="KW-0677">Repeat</keyword>
<dbReference type="PROSITE" id="PS50004">
    <property type="entry name" value="C2"/>
    <property type="match status" value="1"/>
</dbReference>
<dbReference type="Pfam" id="PF00168">
    <property type="entry name" value="C2"/>
    <property type="match status" value="1"/>
</dbReference>
<dbReference type="Proteomes" id="UP000594263">
    <property type="component" value="Unplaced"/>
</dbReference>
<dbReference type="InterPro" id="IPR000008">
    <property type="entry name" value="C2_dom"/>
</dbReference>
<evidence type="ECO:0000256" key="3">
    <source>
        <dbReference type="ARBA" id="ARBA00010683"/>
    </source>
</evidence>
<dbReference type="InterPro" id="IPR035892">
    <property type="entry name" value="C2_domain_sf"/>
</dbReference>
<evidence type="ECO:0000256" key="1">
    <source>
        <dbReference type="ARBA" id="ARBA00000798"/>
    </source>
</evidence>
<dbReference type="GO" id="GO:0005509">
    <property type="term" value="F:calcium ion binding"/>
    <property type="evidence" value="ECO:0007669"/>
    <property type="project" value="InterPro"/>
</dbReference>
<evidence type="ECO:0000256" key="9">
    <source>
        <dbReference type="ARBA" id="ARBA00023098"/>
    </source>
</evidence>
<dbReference type="Pfam" id="PF12357">
    <property type="entry name" value="PLD_C"/>
    <property type="match status" value="1"/>
</dbReference>
<dbReference type="AlphaFoldDB" id="A0A7N0TBX5"/>
<dbReference type="GO" id="GO:0009651">
    <property type="term" value="P:response to salt stress"/>
    <property type="evidence" value="ECO:0007669"/>
    <property type="project" value="EnsemblPlants"/>
</dbReference>
<reference evidence="13" key="1">
    <citation type="submission" date="2021-01" db="UniProtKB">
        <authorList>
            <consortium name="EnsemblPlants"/>
        </authorList>
    </citation>
    <scope>IDENTIFICATION</scope>
</reference>
<comment type="catalytic activity">
    <reaction evidence="1 10">
        <text>a 1,2-diacyl-sn-glycero-3-phosphocholine + H2O = a 1,2-diacyl-sn-glycero-3-phosphate + choline + H(+)</text>
        <dbReference type="Rhea" id="RHEA:14445"/>
        <dbReference type="ChEBI" id="CHEBI:15354"/>
        <dbReference type="ChEBI" id="CHEBI:15377"/>
        <dbReference type="ChEBI" id="CHEBI:15378"/>
        <dbReference type="ChEBI" id="CHEBI:57643"/>
        <dbReference type="ChEBI" id="CHEBI:58608"/>
        <dbReference type="EC" id="3.1.4.4"/>
    </reaction>
</comment>
<keyword evidence="8 10" id="KW-0442">Lipid degradation</keyword>
<evidence type="ECO:0000256" key="7">
    <source>
        <dbReference type="ARBA" id="ARBA00022837"/>
    </source>
</evidence>
<dbReference type="InterPro" id="IPR015679">
    <property type="entry name" value="PLipase_D_fam"/>
</dbReference>
<dbReference type="GO" id="GO:0009395">
    <property type="term" value="P:phospholipid catabolic process"/>
    <property type="evidence" value="ECO:0007669"/>
    <property type="project" value="TreeGrafter"/>
</dbReference>
<evidence type="ECO:0000259" key="11">
    <source>
        <dbReference type="PROSITE" id="PS50004"/>
    </source>
</evidence>
<dbReference type="PIRSF" id="PIRSF036470">
    <property type="entry name" value="PLD_plant"/>
    <property type="match status" value="1"/>
</dbReference>
<evidence type="ECO:0000256" key="5">
    <source>
        <dbReference type="ARBA" id="ARBA00022737"/>
    </source>
</evidence>
<feature type="domain" description="PLD phosphodiesterase" evidence="12">
    <location>
        <begin position="682"/>
        <end position="709"/>
    </location>
</feature>
<dbReference type="CDD" id="cd04015">
    <property type="entry name" value="C2_plant_PLD"/>
    <property type="match status" value="1"/>
</dbReference>
<dbReference type="GO" id="GO:0005886">
    <property type="term" value="C:plasma membrane"/>
    <property type="evidence" value="ECO:0007669"/>
    <property type="project" value="TreeGrafter"/>
</dbReference>
<dbReference type="GO" id="GO:0046466">
    <property type="term" value="P:membrane lipid catabolic process"/>
    <property type="evidence" value="ECO:0007669"/>
    <property type="project" value="EnsemblPlants"/>
</dbReference>
<evidence type="ECO:0000256" key="4">
    <source>
        <dbReference type="ARBA" id="ARBA00022723"/>
    </source>
</evidence>
<dbReference type="SMART" id="SM00239">
    <property type="entry name" value="C2"/>
    <property type="match status" value="1"/>
</dbReference>
<dbReference type="PROSITE" id="PS50035">
    <property type="entry name" value="PLD"/>
    <property type="match status" value="2"/>
</dbReference>
<dbReference type="Gramene" id="Kaladp0032s0261.1.v1.1">
    <property type="protein sequence ID" value="Kaladp0032s0261.1.v1.1"/>
    <property type="gene ID" value="Kaladp0032s0261.v1.1"/>
</dbReference>
<keyword evidence="9" id="KW-0443">Lipid metabolism</keyword>
<keyword evidence="6 10" id="KW-0378">Hydrolase</keyword>
<feature type="domain" description="PLD phosphodiesterase" evidence="12">
    <location>
        <begin position="333"/>
        <end position="371"/>
    </location>
</feature>
<evidence type="ECO:0000256" key="2">
    <source>
        <dbReference type="ARBA" id="ARBA00001913"/>
    </source>
</evidence>
<evidence type="ECO:0000256" key="8">
    <source>
        <dbReference type="ARBA" id="ARBA00022963"/>
    </source>
</evidence>
<organism evidence="13 14">
    <name type="scientific">Kalanchoe fedtschenkoi</name>
    <name type="common">Lavender scallops</name>
    <name type="synonym">South American air plant</name>
    <dbReference type="NCBI Taxonomy" id="63787"/>
    <lineage>
        <taxon>Eukaryota</taxon>
        <taxon>Viridiplantae</taxon>
        <taxon>Streptophyta</taxon>
        <taxon>Embryophyta</taxon>
        <taxon>Tracheophyta</taxon>
        <taxon>Spermatophyta</taxon>
        <taxon>Magnoliopsida</taxon>
        <taxon>eudicotyledons</taxon>
        <taxon>Gunneridae</taxon>
        <taxon>Pentapetalae</taxon>
        <taxon>Saxifragales</taxon>
        <taxon>Crassulaceae</taxon>
        <taxon>Kalanchoe</taxon>
    </lineage>
</organism>
<comment type="function">
    <text evidence="10">Hydrolyzes glycerol-phospholipids at the terminal phosphodiesteric bond.</text>
</comment>
<dbReference type="GO" id="GO:0009414">
    <property type="term" value="P:response to water deprivation"/>
    <property type="evidence" value="ECO:0007669"/>
    <property type="project" value="EnsemblPlants"/>
</dbReference>
<dbReference type="GO" id="GO:0046470">
    <property type="term" value="P:phosphatidylcholine metabolic process"/>
    <property type="evidence" value="ECO:0007669"/>
    <property type="project" value="InterPro"/>
</dbReference>
<dbReference type="InterPro" id="IPR001736">
    <property type="entry name" value="PLipase_D/transphosphatidylase"/>
</dbReference>
<dbReference type="OMA" id="NTIMDAR"/>
<keyword evidence="4" id="KW-0479">Metal-binding</keyword>
<comment type="similarity">
    <text evidence="3 10">Belongs to the phospholipase D family. C2-PLD subfamily.</text>
</comment>
<dbReference type="Gene3D" id="2.60.40.150">
    <property type="entry name" value="C2 domain"/>
    <property type="match status" value="1"/>
</dbReference>
<dbReference type="SMART" id="SM00155">
    <property type="entry name" value="PLDc"/>
    <property type="match status" value="2"/>
</dbReference>
<protein>
    <recommendedName>
        <fullName evidence="10">Phospholipase D</fullName>
        <ecNumber evidence="10">3.1.4.4</ecNumber>
    </recommendedName>
</protein>
<keyword evidence="7 10" id="KW-0106">Calcium</keyword>
<dbReference type="PANTHER" id="PTHR18896:SF115">
    <property type="entry name" value="PHOSPHOLIPASE D ALPHA 1"/>
    <property type="match status" value="1"/>
</dbReference>